<dbReference type="Proteomes" id="UP001229421">
    <property type="component" value="Unassembled WGS sequence"/>
</dbReference>
<evidence type="ECO:0000313" key="2">
    <source>
        <dbReference type="Proteomes" id="UP001229421"/>
    </source>
</evidence>
<comment type="caution">
    <text evidence="1">The sequence shown here is derived from an EMBL/GenBank/DDBJ whole genome shotgun (WGS) entry which is preliminary data.</text>
</comment>
<protein>
    <submittedName>
        <fullName evidence="1">Uncharacterized protein</fullName>
    </submittedName>
</protein>
<gene>
    <name evidence="1" type="ORF">QVD17_11196</name>
</gene>
<keyword evidence="2" id="KW-1185">Reference proteome</keyword>
<evidence type="ECO:0000313" key="1">
    <source>
        <dbReference type="EMBL" id="KAK1428997.1"/>
    </source>
</evidence>
<sequence>MSRTTYWLHGPTIEIHKKVVEESFVCLGTGKRKQLAVVWFGQLIRSEENKRCRRRRRRNCTLINQLINLGSVRS</sequence>
<dbReference type="AlphaFoldDB" id="A0AAD8KZ28"/>
<organism evidence="1 2">
    <name type="scientific">Tagetes erecta</name>
    <name type="common">African marigold</name>
    <dbReference type="NCBI Taxonomy" id="13708"/>
    <lineage>
        <taxon>Eukaryota</taxon>
        <taxon>Viridiplantae</taxon>
        <taxon>Streptophyta</taxon>
        <taxon>Embryophyta</taxon>
        <taxon>Tracheophyta</taxon>
        <taxon>Spermatophyta</taxon>
        <taxon>Magnoliopsida</taxon>
        <taxon>eudicotyledons</taxon>
        <taxon>Gunneridae</taxon>
        <taxon>Pentapetalae</taxon>
        <taxon>asterids</taxon>
        <taxon>campanulids</taxon>
        <taxon>Asterales</taxon>
        <taxon>Asteraceae</taxon>
        <taxon>Asteroideae</taxon>
        <taxon>Heliantheae alliance</taxon>
        <taxon>Tageteae</taxon>
        <taxon>Tagetes</taxon>
    </lineage>
</organism>
<proteinExistence type="predicted"/>
<accession>A0AAD8KZ28</accession>
<name>A0AAD8KZ28_TARER</name>
<dbReference type="EMBL" id="JAUHHV010000003">
    <property type="protein sequence ID" value="KAK1428997.1"/>
    <property type="molecule type" value="Genomic_DNA"/>
</dbReference>
<reference evidence="1" key="1">
    <citation type="journal article" date="2023" name="bioRxiv">
        <title>Improved chromosome-level genome assembly for marigold (Tagetes erecta).</title>
        <authorList>
            <person name="Jiang F."/>
            <person name="Yuan L."/>
            <person name="Wang S."/>
            <person name="Wang H."/>
            <person name="Xu D."/>
            <person name="Wang A."/>
            <person name="Fan W."/>
        </authorList>
    </citation>
    <scope>NUCLEOTIDE SEQUENCE</scope>
    <source>
        <strain evidence="1">WSJ</strain>
        <tissue evidence="1">Leaf</tissue>
    </source>
</reference>